<dbReference type="SUPFAM" id="SSF55729">
    <property type="entry name" value="Acyl-CoA N-acyltransferases (Nat)"/>
    <property type="match status" value="1"/>
</dbReference>
<evidence type="ECO:0000313" key="5">
    <source>
        <dbReference type="Proteomes" id="UP000193781"/>
    </source>
</evidence>
<dbReference type="Pfam" id="PF00583">
    <property type="entry name" value="Acetyltransf_1"/>
    <property type="match status" value="1"/>
</dbReference>
<dbReference type="OrthoDB" id="5243635at2"/>
<dbReference type="InterPro" id="IPR000182">
    <property type="entry name" value="GNAT_dom"/>
</dbReference>
<evidence type="ECO:0000256" key="1">
    <source>
        <dbReference type="ARBA" id="ARBA00022679"/>
    </source>
</evidence>
<organism evidence="4 5">
    <name type="scientific">Mycobacterium nebraskense</name>
    <dbReference type="NCBI Taxonomy" id="244292"/>
    <lineage>
        <taxon>Bacteria</taxon>
        <taxon>Bacillati</taxon>
        <taxon>Actinomycetota</taxon>
        <taxon>Actinomycetes</taxon>
        <taxon>Mycobacteriales</taxon>
        <taxon>Mycobacteriaceae</taxon>
        <taxon>Mycobacterium</taxon>
    </lineage>
</organism>
<dbReference type="GO" id="GO:0016747">
    <property type="term" value="F:acyltransferase activity, transferring groups other than amino-acyl groups"/>
    <property type="evidence" value="ECO:0007669"/>
    <property type="project" value="InterPro"/>
</dbReference>
<dbReference type="RefSeq" id="WP_046182631.1">
    <property type="nucleotide sequence ID" value="NZ_JACKSS010000163.1"/>
</dbReference>
<keyword evidence="5" id="KW-1185">Reference proteome</keyword>
<dbReference type="PROSITE" id="PS51186">
    <property type="entry name" value="GNAT"/>
    <property type="match status" value="1"/>
</dbReference>
<dbReference type="AlphaFoldDB" id="A0A0F5NII3"/>
<reference evidence="4 5" key="1">
    <citation type="submission" date="2016-01" db="EMBL/GenBank/DDBJ databases">
        <title>The new phylogeny of the genus Mycobacterium.</title>
        <authorList>
            <person name="Tarcisio F."/>
            <person name="Conor M."/>
            <person name="Antonella G."/>
            <person name="Elisabetta G."/>
            <person name="Giulia F.S."/>
            <person name="Sara T."/>
            <person name="Anna F."/>
            <person name="Clotilde B."/>
            <person name="Roberto B."/>
            <person name="Veronica D.S."/>
            <person name="Fabio R."/>
            <person name="Monica P."/>
            <person name="Olivier J."/>
            <person name="Enrico T."/>
            <person name="Nicola S."/>
        </authorList>
    </citation>
    <scope>NUCLEOTIDE SEQUENCE [LARGE SCALE GENOMIC DNA]</scope>
    <source>
        <strain evidence="4 5">DSM 44803</strain>
    </source>
</reference>
<accession>A0A0F5NII3</accession>
<comment type="caution">
    <text evidence="4">The sequence shown here is derived from an EMBL/GenBank/DDBJ whole genome shotgun (WGS) entry which is preliminary data.</text>
</comment>
<dbReference type="EMBL" id="LQPH01000188">
    <property type="protein sequence ID" value="ORW13256.1"/>
    <property type="molecule type" value="Genomic_DNA"/>
</dbReference>
<evidence type="ECO:0000313" key="4">
    <source>
        <dbReference type="EMBL" id="ORW13256.1"/>
    </source>
</evidence>
<dbReference type="InterPro" id="IPR016181">
    <property type="entry name" value="Acyl_CoA_acyltransferase"/>
</dbReference>
<evidence type="ECO:0000259" key="3">
    <source>
        <dbReference type="PROSITE" id="PS51186"/>
    </source>
</evidence>
<feature type="domain" description="N-acetyltransferase" evidence="3">
    <location>
        <begin position="2"/>
        <end position="169"/>
    </location>
</feature>
<keyword evidence="1 4" id="KW-0808">Transferase</keyword>
<sequence length="169" mass="18784">MTEVRAAVPADAYEVACLHARSWRSAYRGLVDQDYLEGLTPEALVNRYTFGRMGLRMPSTFVAVDGSAIRGFATVGPCRDNDLPNFGELMALYVDPAWLGAGLGGLLMTAARERLRAVGVTDAVLWVLDANIRARHFYEREGWRPDGTWRTADFGTSSVEQVRYRHATL</sequence>
<name>A0A0F5NII3_9MYCO</name>
<dbReference type="InterPro" id="IPR050832">
    <property type="entry name" value="Bact_Acetyltransf"/>
</dbReference>
<dbReference type="Gene3D" id="3.40.630.30">
    <property type="match status" value="1"/>
</dbReference>
<gene>
    <name evidence="4" type="ORF">AWC17_20980</name>
</gene>
<dbReference type="PANTHER" id="PTHR43877">
    <property type="entry name" value="AMINOALKYLPHOSPHONATE N-ACETYLTRANSFERASE-RELATED-RELATED"/>
    <property type="match status" value="1"/>
</dbReference>
<keyword evidence="2" id="KW-0012">Acyltransferase</keyword>
<protein>
    <submittedName>
        <fullName evidence="4">Acetyltransferase</fullName>
    </submittedName>
</protein>
<dbReference type="STRING" id="244292.ABW17_16280"/>
<proteinExistence type="predicted"/>
<evidence type="ECO:0000256" key="2">
    <source>
        <dbReference type="ARBA" id="ARBA00023315"/>
    </source>
</evidence>
<dbReference type="Proteomes" id="UP000193781">
    <property type="component" value="Unassembled WGS sequence"/>
</dbReference>
<dbReference type="PANTHER" id="PTHR43877:SF1">
    <property type="entry name" value="ACETYLTRANSFERASE"/>
    <property type="match status" value="1"/>
</dbReference>